<name>A0A6G4UC45_9ACTN</name>
<dbReference type="SUPFAM" id="SSF52096">
    <property type="entry name" value="ClpP/crotonase"/>
    <property type="match status" value="1"/>
</dbReference>
<protein>
    <submittedName>
        <fullName evidence="2">Enoyl-CoA hydratase family protein</fullName>
    </submittedName>
</protein>
<dbReference type="Gene3D" id="1.10.12.10">
    <property type="entry name" value="Lyase 2-enoyl-coa Hydratase, Chain A, domain 2"/>
    <property type="match status" value="1"/>
</dbReference>
<dbReference type="PANTHER" id="PTHR42964:SF1">
    <property type="entry name" value="POLYKETIDE BIOSYNTHESIS ENOYL-COA HYDRATASE PKSH-RELATED"/>
    <property type="match status" value="1"/>
</dbReference>
<proteinExistence type="inferred from homology"/>
<dbReference type="AlphaFoldDB" id="A0A6G4UC45"/>
<keyword evidence="3" id="KW-1185">Reference proteome</keyword>
<dbReference type="CDD" id="cd06558">
    <property type="entry name" value="crotonase-like"/>
    <property type="match status" value="1"/>
</dbReference>
<dbReference type="RefSeq" id="WP_165244890.1">
    <property type="nucleotide sequence ID" value="NZ_JAAKZV010000331.1"/>
</dbReference>
<evidence type="ECO:0000313" key="2">
    <source>
        <dbReference type="EMBL" id="NGN69713.1"/>
    </source>
</evidence>
<dbReference type="Pfam" id="PF00378">
    <property type="entry name" value="ECH_1"/>
    <property type="match status" value="1"/>
</dbReference>
<dbReference type="EMBL" id="JAAKZV010000331">
    <property type="protein sequence ID" value="NGN69713.1"/>
    <property type="molecule type" value="Genomic_DNA"/>
</dbReference>
<sequence length="251" mass="26328">MEPLVRSKTKEGITTLTLDSPHNRNALSARLLRELHEALAAAERDDAVRAVVLTHTGETFCSGADLSEAASADAIEGPLALAALLRAIVELPKPVIARISGHARAGGIGLLGACDIVVSGTGASFAFTEARLALAPAVISIPLLCRIDARAAARYFLTGEPFDGAEAARIGLVTIAAMSAKMALGPILQGIRRASPQGLAESKKLVTADVRRALDRDTDDLAALSARLFGSDEAREGMMAFLEKRDPAWAR</sequence>
<accession>A0A6G4UC45</accession>
<gene>
    <name evidence="2" type="ORF">G5C51_38230</name>
</gene>
<dbReference type="NCBIfam" id="NF005879">
    <property type="entry name" value="PRK07827.1"/>
    <property type="match status" value="1"/>
</dbReference>
<organism evidence="2 3">
    <name type="scientific">Streptomyces coryli</name>
    <dbReference type="NCBI Taxonomy" id="1128680"/>
    <lineage>
        <taxon>Bacteria</taxon>
        <taxon>Bacillati</taxon>
        <taxon>Actinomycetota</taxon>
        <taxon>Actinomycetes</taxon>
        <taxon>Kitasatosporales</taxon>
        <taxon>Streptomycetaceae</taxon>
        <taxon>Streptomyces</taxon>
    </lineage>
</organism>
<comment type="similarity">
    <text evidence="1">Belongs to the enoyl-CoA hydratase/isomerase family.</text>
</comment>
<reference evidence="2 3" key="1">
    <citation type="submission" date="2020-02" db="EMBL/GenBank/DDBJ databases">
        <title>Whole-genome analyses of novel actinobacteria.</title>
        <authorList>
            <person name="Sahin N."/>
        </authorList>
    </citation>
    <scope>NUCLEOTIDE SEQUENCE [LARGE SCALE GENOMIC DNA]</scope>
    <source>
        <strain evidence="2 3">A7024</strain>
    </source>
</reference>
<evidence type="ECO:0000313" key="3">
    <source>
        <dbReference type="Proteomes" id="UP000481583"/>
    </source>
</evidence>
<dbReference type="Proteomes" id="UP000481583">
    <property type="component" value="Unassembled WGS sequence"/>
</dbReference>
<dbReference type="Gene3D" id="3.90.226.10">
    <property type="entry name" value="2-enoyl-CoA Hydratase, Chain A, domain 1"/>
    <property type="match status" value="1"/>
</dbReference>
<dbReference type="InterPro" id="IPR029045">
    <property type="entry name" value="ClpP/crotonase-like_dom_sf"/>
</dbReference>
<dbReference type="PANTHER" id="PTHR42964">
    <property type="entry name" value="ENOYL-COA HYDRATASE"/>
    <property type="match status" value="1"/>
</dbReference>
<evidence type="ECO:0000256" key="1">
    <source>
        <dbReference type="ARBA" id="ARBA00005254"/>
    </source>
</evidence>
<dbReference type="InterPro" id="IPR001753">
    <property type="entry name" value="Enoyl-CoA_hydra/iso"/>
</dbReference>
<dbReference type="InterPro" id="IPR051683">
    <property type="entry name" value="Enoyl-CoA_Hydratase/Isomerase"/>
</dbReference>
<dbReference type="GO" id="GO:0003824">
    <property type="term" value="F:catalytic activity"/>
    <property type="evidence" value="ECO:0007669"/>
    <property type="project" value="UniProtKB-ARBA"/>
</dbReference>
<comment type="caution">
    <text evidence="2">The sequence shown here is derived from an EMBL/GenBank/DDBJ whole genome shotgun (WGS) entry which is preliminary data.</text>
</comment>
<dbReference type="InterPro" id="IPR014748">
    <property type="entry name" value="Enoyl-CoA_hydra_C"/>
</dbReference>